<evidence type="ECO:0000256" key="3">
    <source>
        <dbReference type="ARBA" id="ARBA00022989"/>
    </source>
</evidence>
<evidence type="ECO:0000256" key="4">
    <source>
        <dbReference type="ARBA" id="ARBA00023136"/>
    </source>
</evidence>
<proteinExistence type="inferred from homology"/>
<accession>A0A2W5U8U6</accession>
<evidence type="ECO:0000256" key="7">
    <source>
        <dbReference type="HAMAP-Rule" id="MF_02065"/>
    </source>
</evidence>
<dbReference type="Pfam" id="PF02618">
    <property type="entry name" value="YceG"/>
    <property type="match status" value="1"/>
</dbReference>
<keyword evidence="3 7" id="KW-1133">Transmembrane helix</keyword>
<dbReference type="Gene3D" id="3.30.160.60">
    <property type="entry name" value="Classic Zinc Finger"/>
    <property type="match status" value="1"/>
</dbReference>
<evidence type="ECO:0000256" key="5">
    <source>
        <dbReference type="ARBA" id="ARBA00023239"/>
    </source>
</evidence>
<comment type="catalytic activity">
    <reaction evidence="7">
        <text>a peptidoglycan chain = a peptidoglycan chain with N-acetyl-1,6-anhydromuramyl-[peptide] at the reducing end + a peptidoglycan chain with N-acetylglucosamine at the non-reducing end.</text>
        <dbReference type="EC" id="4.2.2.29"/>
    </reaction>
</comment>
<dbReference type="GO" id="GO:0005886">
    <property type="term" value="C:plasma membrane"/>
    <property type="evidence" value="ECO:0007669"/>
    <property type="project" value="UniProtKB-UniRule"/>
</dbReference>
<evidence type="ECO:0000256" key="2">
    <source>
        <dbReference type="ARBA" id="ARBA00022692"/>
    </source>
</evidence>
<dbReference type="InterPro" id="IPR003770">
    <property type="entry name" value="MLTG-like"/>
</dbReference>
<protein>
    <recommendedName>
        <fullName evidence="7">Endolytic murein transglycosylase</fullName>
        <ecNumber evidence="7">4.2.2.29</ecNumber>
    </recommendedName>
    <alternativeName>
        <fullName evidence="7">Peptidoglycan lytic transglycosylase</fullName>
    </alternativeName>
    <alternativeName>
        <fullName evidence="7">Peptidoglycan polymerization terminase</fullName>
    </alternativeName>
</protein>
<dbReference type="GO" id="GO:0009252">
    <property type="term" value="P:peptidoglycan biosynthetic process"/>
    <property type="evidence" value="ECO:0007669"/>
    <property type="project" value="UniProtKB-UniRule"/>
</dbReference>
<dbReference type="GO" id="GO:0071555">
    <property type="term" value="P:cell wall organization"/>
    <property type="evidence" value="ECO:0007669"/>
    <property type="project" value="UniProtKB-KW"/>
</dbReference>
<feature type="site" description="Important for catalytic activity" evidence="7">
    <location>
        <position position="258"/>
    </location>
</feature>
<dbReference type="HAMAP" id="MF_02065">
    <property type="entry name" value="MltG"/>
    <property type="match status" value="1"/>
</dbReference>
<sequence length="395" mass="42388">MWRSLASNALTLFVVVLALAAGILAWGRQEFTGSGPLDDAVCIRVERGASLGQVSRLLEQEGAISDARIFRIGADYAERSAQLKFGSYLVPPGASMSQILGIMTQGGQSTCGREVNFRIGVTLADVVVRELDPATDQFVEKMKFDAAGVIPEEYKAIAGDDDLRFRVTLAEGVTSWQVIDSLKHADFMAGDPGPVPPEGTLAPDSYEVTRGADRAALVGEMSARQTAILADLWASRADGLPYQTPEEALIMASIVEKETGVAEERGRVASVFLNRLAQGMRLQTDPTVIYGITKGEGALGRGLRQSELRRETPWNTYVIDGLPPTPIANPGLLSIRAALNPETTDYLYFVADGSGGHAFATTLAEHNTNVAKWRAIEAQREAQGLPAEPETGTNP</sequence>
<evidence type="ECO:0000313" key="8">
    <source>
        <dbReference type="EMBL" id="PZQ99753.1"/>
    </source>
</evidence>
<comment type="similarity">
    <text evidence="7">Belongs to the transglycosylase MltG family.</text>
</comment>
<dbReference type="PANTHER" id="PTHR30518">
    <property type="entry name" value="ENDOLYTIC MUREIN TRANSGLYCOSYLASE"/>
    <property type="match status" value="1"/>
</dbReference>
<keyword evidence="5 7" id="KW-0456">Lyase</keyword>
<dbReference type="EC" id="4.2.2.29" evidence="7"/>
<evidence type="ECO:0000313" key="9">
    <source>
        <dbReference type="Proteomes" id="UP000248975"/>
    </source>
</evidence>
<organism evidence="8 9">
    <name type="scientific">Cereibacter sphaeroides</name>
    <name type="common">Rhodobacter sphaeroides</name>
    <dbReference type="NCBI Taxonomy" id="1063"/>
    <lineage>
        <taxon>Bacteria</taxon>
        <taxon>Pseudomonadati</taxon>
        <taxon>Pseudomonadota</taxon>
        <taxon>Alphaproteobacteria</taxon>
        <taxon>Rhodobacterales</taxon>
        <taxon>Paracoccaceae</taxon>
        <taxon>Cereibacter</taxon>
    </lineage>
</organism>
<dbReference type="PANTHER" id="PTHR30518:SF2">
    <property type="entry name" value="ENDOLYTIC MUREIN TRANSGLYCOSYLASE"/>
    <property type="match status" value="1"/>
</dbReference>
<keyword evidence="4 7" id="KW-0472">Membrane</keyword>
<dbReference type="Proteomes" id="UP000248975">
    <property type="component" value="Unassembled WGS sequence"/>
</dbReference>
<dbReference type="NCBIfam" id="TIGR00247">
    <property type="entry name" value="endolytic transglycosylase MltG"/>
    <property type="match status" value="1"/>
</dbReference>
<comment type="caution">
    <text evidence="8">The sequence shown here is derived from an EMBL/GenBank/DDBJ whole genome shotgun (WGS) entry which is preliminary data.</text>
</comment>
<gene>
    <name evidence="7 8" type="primary">mltG</name>
    <name evidence="8" type="ORF">DI533_03635</name>
</gene>
<keyword evidence="1 7" id="KW-1003">Cell membrane</keyword>
<dbReference type="AlphaFoldDB" id="A0A2W5U8U6"/>
<evidence type="ECO:0000256" key="6">
    <source>
        <dbReference type="ARBA" id="ARBA00023316"/>
    </source>
</evidence>
<keyword evidence="7" id="KW-0997">Cell inner membrane</keyword>
<dbReference type="GO" id="GO:0008932">
    <property type="term" value="F:lytic endotransglycosylase activity"/>
    <property type="evidence" value="ECO:0007669"/>
    <property type="project" value="UniProtKB-UniRule"/>
</dbReference>
<evidence type="ECO:0000256" key="1">
    <source>
        <dbReference type="ARBA" id="ARBA00022475"/>
    </source>
</evidence>
<keyword evidence="2 7" id="KW-0812">Transmembrane</keyword>
<dbReference type="Gene3D" id="3.30.1490.480">
    <property type="entry name" value="Endolytic murein transglycosylase"/>
    <property type="match status" value="1"/>
</dbReference>
<dbReference type="EMBL" id="QFQS01000001">
    <property type="protein sequence ID" value="PZQ99753.1"/>
    <property type="molecule type" value="Genomic_DNA"/>
</dbReference>
<name>A0A2W5U8U6_CERSP</name>
<reference evidence="8 9" key="1">
    <citation type="submission" date="2017-08" db="EMBL/GenBank/DDBJ databases">
        <title>Infants hospitalized years apart are colonized by the same room-sourced microbial strains.</title>
        <authorList>
            <person name="Brooks B."/>
            <person name="Olm M.R."/>
            <person name="Firek B.A."/>
            <person name="Baker R."/>
            <person name="Thomas B.C."/>
            <person name="Morowitz M.J."/>
            <person name="Banfield J.F."/>
        </authorList>
    </citation>
    <scope>NUCLEOTIDE SEQUENCE [LARGE SCALE GENOMIC DNA]</scope>
    <source>
        <strain evidence="8">S2_003_000_R2_11</strain>
    </source>
</reference>
<dbReference type="CDD" id="cd08010">
    <property type="entry name" value="MltG_like"/>
    <property type="match status" value="1"/>
</dbReference>
<keyword evidence="6 7" id="KW-0961">Cell wall biogenesis/degradation</keyword>
<comment type="function">
    <text evidence="7">Functions as a peptidoglycan terminase that cleaves nascent peptidoglycan strands endolytically to terminate their elongation.</text>
</comment>